<evidence type="ECO:0000313" key="14">
    <source>
        <dbReference type="Proteomes" id="UP000275408"/>
    </source>
</evidence>
<protein>
    <recommendedName>
        <fullName evidence="12">G-protein coupled receptors family 1 profile domain-containing protein</fullName>
    </recommendedName>
</protein>
<accession>A0A3M6TV95</accession>
<keyword evidence="6 11" id="KW-0472">Membrane</keyword>
<keyword evidence="5 10" id="KW-0297">G-protein coupled receptor</keyword>
<feature type="transmembrane region" description="Helical" evidence="11">
    <location>
        <begin position="109"/>
        <end position="127"/>
    </location>
</feature>
<feature type="transmembrane region" description="Helical" evidence="11">
    <location>
        <begin position="148"/>
        <end position="169"/>
    </location>
</feature>
<evidence type="ECO:0000256" key="3">
    <source>
        <dbReference type="ARBA" id="ARBA00022692"/>
    </source>
</evidence>
<dbReference type="Pfam" id="PF00001">
    <property type="entry name" value="7tm_1"/>
    <property type="match status" value="1"/>
</dbReference>
<keyword evidence="4 11" id="KW-1133">Transmembrane helix</keyword>
<evidence type="ECO:0000256" key="5">
    <source>
        <dbReference type="ARBA" id="ARBA00023040"/>
    </source>
</evidence>
<evidence type="ECO:0000259" key="12">
    <source>
        <dbReference type="PROSITE" id="PS50262"/>
    </source>
</evidence>
<evidence type="ECO:0000256" key="8">
    <source>
        <dbReference type="ARBA" id="ARBA00023180"/>
    </source>
</evidence>
<proteinExistence type="inferred from homology"/>
<dbReference type="InterPro" id="IPR017452">
    <property type="entry name" value="GPCR_Rhodpsn_7TM"/>
</dbReference>
<evidence type="ECO:0000256" key="10">
    <source>
        <dbReference type="RuleBase" id="RU000688"/>
    </source>
</evidence>
<keyword evidence="8" id="KW-0325">Glycoprotein</keyword>
<evidence type="ECO:0000313" key="13">
    <source>
        <dbReference type="EMBL" id="RMX45312.1"/>
    </source>
</evidence>
<feature type="domain" description="G-protein coupled receptors family 1 profile" evidence="12">
    <location>
        <begin position="45"/>
        <end position="283"/>
    </location>
</feature>
<dbReference type="Gene3D" id="1.20.1070.10">
    <property type="entry name" value="Rhodopsin 7-helix transmembrane proteins"/>
    <property type="match status" value="1"/>
</dbReference>
<organism evidence="13 14">
    <name type="scientific">Pocillopora damicornis</name>
    <name type="common">Cauliflower coral</name>
    <name type="synonym">Millepora damicornis</name>
    <dbReference type="NCBI Taxonomy" id="46731"/>
    <lineage>
        <taxon>Eukaryota</taxon>
        <taxon>Metazoa</taxon>
        <taxon>Cnidaria</taxon>
        <taxon>Anthozoa</taxon>
        <taxon>Hexacorallia</taxon>
        <taxon>Scleractinia</taxon>
        <taxon>Astrocoeniina</taxon>
        <taxon>Pocilloporidae</taxon>
        <taxon>Pocillopora</taxon>
    </lineage>
</organism>
<dbReference type="PANTHER" id="PTHR24246">
    <property type="entry name" value="OLFACTORY RECEPTOR AND ADENOSINE RECEPTOR"/>
    <property type="match status" value="1"/>
</dbReference>
<keyword evidence="7 10" id="KW-0675">Receptor</keyword>
<dbReference type="GO" id="GO:0005886">
    <property type="term" value="C:plasma membrane"/>
    <property type="evidence" value="ECO:0007669"/>
    <property type="project" value="UniProtKB-SubCell"/>
</dbReference>
<reference evidence="13 14" key="1">
    <citation type="journal article" date="2018" name="Sci. Rep.">
        <title>Comparative analysis of the Pocillopora damicornis genome highlights role of immune system in coral evolution.</title>
        <authorList>
            <person name="Cunning R."/>
            <person name="Bay R.A."/>
            <person name="Gillette P."/>
            <person name="Baker A.C."/>
            <person name="Traylor-Knowles N."/>
        </authorList>
    </citation>
    <scope>NUCLEOTIDE SEQUENCE [LARGE SCALE GENOMIC DNA]</scope>
    <source>
        <strain evidence="13">RSMAS</strain>
        <tissue evidence="13">Whole animal</tissue>
    </source>
</reference>
<evidence type="ECO:0000256" key="1">
    <source>
        <dbReference type="ARBA" id="ARBA00004651"/>
    </source>
</evidence>
<feature type="transmembrane region" description="Helical" evidence="11">
    <location>
        <begin position="175"/>
        <end position="197"/>
    </location>
</feature>
<keyword evidence="2" id="KW-1003">Cell membrane</keyword>
<evidence type="ECO:0000256" key="2">
    <source>
        <dbReference type="ARBA" id="ARBA00022475"/>
    </source>
</evidence>
<dbReference type="PANTHER" id="PTHR24246:SF27">
    <property type="entry name" value="ADENOSINE RECEPTOR, ISOFORM A"/>
    <property type="match status" value="1"/>
</dbReference>
<dbReference type="OrthoDB" id="10017003at2759"/>
<dbReference type="PRINTS" id="PR00237">
    <property type="entry name" value="GPCRRHODOPSN"/>
</dbReference>
<evidence type="ECO:0000256" key="9">
    <source>
        <dbReference type="ARBA" id="ARBA00023224"/>
    </source>
</evidence>
<dbReference type="GO" id="GO:0004930">
    <property type="term" value="F:G protein-coupled receptor activity"/>
    <property type="evidence" value="ECO:0007669"/>
    <property type="project" value="UniProtKB-KW"/>
</dbReference>
<dbReference type="InterPro" id="IPR000276">
    <property type="entry name" value="GPCR_Rhodpsn"/>
</dbReference>
<dbReference type="Proteomes" id="UP000275408">
    <property type="component" value="Unassembled WGS sequence"/>
</dbReference>
<feature type="transmembrane region" description="Helical" evidence="11">
    <location>
        <begin position="64"/>
        <end position="89"/>
    </location>
</feature>
<keyword evidence="14" id="KW-1185">Reference proteome</keyword>
<keyword evidence="9 10" id="KW-0807">Transducer</keyword>
<feature type="transmembrane region" description="Helical" evidence="11">
    <location>
        <begin position="231"/>
        <end position="257"/>
    </location>
</feature>
<comment type="subcellular location">
    <subcellularLocation>
        <location evidence="1">Cell membrane</location>
        <topology evidence="1">Multi-pass membrane protein</topology>
    </subcellularLocation>
</comment>
<keyword evidence="3 10" id="KW-0812">Transmembrane</keyword>
<dbReference type="AlphaFoldDB" id="A0A3M6TV95"/>
<dbReference type="SUPFAM" id="SSF81321">
    <property type="entry name" value="Family A G protein-coupled receptor-like"/>
    <property type="match status" value="1"/>
</dbReference>
<dbReference type="PROSITE" id="PS50262">
    <property type="entry name" value="G_PROTEIN_RECEP_F1_2"/>
    <property type="match status" value="1"/>
</dbReference>
<evidence type="ECO:0000256" key="6">
    <source>
        <dbReference type="ARBA" id="ARBA00023136"/>
    </source>
</evidence>
<feature type="transmembrane region" description="Helical" evidence="11">
    <location>
        <begin position="27"/>
        <end position="52"/>
    </location>
</feature>
<comment type="caution">
    <text evidence="13">The sequence shown here is derived from an EMBL/GenBank/DDBJ whole genome shotgun (WGS) entry which is preliminary data.</text>
</comment>
<dbReference type="EMBL" id="RCHS01002836">
    <property type="protein sequence ID" value="RMX45312.1"/>
    <property type="molecule type" value="Genomic_DNA"/>
</dbReference>
<name>A0A3M6TV95_POCDA</name>
<sequence>MNNTSVTLTTCFFLDTTSESSEHFDSLSLACLVLHSVSFLPAALGNGIVALTTLKTPSLHKPSFVLLSCAAMADSLTGFLAQPVAMASFAAKLRRKLITACQLDVVKEIMGWLFSGVSVSILALLSVERYLVLHLGTRYRSVVTVKRVLLAVTVFWLSLVILEILRFLVLNNKTFTAIHVPFMFLSLMTLTATYFQIHHYIKRQSLKLTPANNRQVHSFDIAKYKKITVAVLYIVCFYWLFFAPFVCVLVAYLILGFSETVEGAYYITTTVILANAAVNPFLYCWKLRALRKAVLINLKLILQLD</sequence>
<feature type="transmembrane region" description="Helical" evidence="11">
    <location>
        <begin position="263"/>
        <end position="285"/>
    </location>
</feature>
<gene>
    <name evidence="13" type="ORF">pdam_00000739</name>
</gene>
<evidence type="ECO:0000256" key="11">
    <source>
        <dbReference type="SAM" id="Phobius"/>
    </source>
</evidence>
<dbReference type="PROSITE" id="PS00237">
    <property type="entry name" value="G_PROTEIN_RECEP_F1_1"/>
    <property type="match status" value="1"/>
</dbReference>
<comment type="similarity">
    <text evidence="10">Belongs to the G-protein coupled receptor 1 family.</text>
</comment>
<dbReference type="CDD" id="cd00637">
    <property type="entry name" value="7tm_classA_rhodopsin-like"/>
    <property type="match status" value="1"/>
</dbReference>
<evidence type="ECO:0000256" key="4">
    <source>
        <dbReference type="ARBA" id="ARBA00022989"/>
    </source>
</evidence>
<evidence type="ECO:0000256" key="7">
    <source>
        <dbReference type="ARBA" id="ARBA00023170"/>
    </source>
</evidence>